<reference evidence="6" key="1">
    <citation type="journal article" date="2019" name="Int. J. Syst. Evol. Microbiol.">
        <title>The Global Catalogue of Microorganisms (GCM) 10K type strain sequencing project: providing services to taxonomists for standard genome sequencing and annotation.</title>
        <authorList>
            <consortium name="The Broad Institute Genomics Platform"/>
            <consortium name="The Broad Institute Genome Sequencing Center for Infectious Disease"/>
            <person name="Wu L."/>
            <person name="Ma J."/>
        </authorList>
    </citation>
    <scope>NUCLEOTIDE SEQUENCE [LARGE SCALE GENOMIC DNA]</scope>
    <source>
        <strain evidence="6">KCTC 52925</strain>
    </source>
</reference>
<proteinExistence type="inferred from homology"/>
<protein>
    <submittedName>
        <fullName evidence="5">GNAT family N-acetyltransferase</fullName>
        <ecNumber evidence="5">2.3.-.-</ecNumber>
    </submittedName>
</protein>
<evidence type="ECO:0000256" key="3">
    <source>
        <dbReference type="ARBA" id="ARBA00038502"/>
    </source>
</evidence>
<dbReference type="InterPro" id="IPR051531">
    <property type="entry name" value="N-acetyltransferase"/>
</dbReference>
<evidence type="ECO:0000259" key="4">
    <source>
        <dbReference type="PROSITE" id="PS51186"/>
    </source>
</evidence>
<evidence type="ECO:0000256" key="1">
    <source>
        <dbReference type="ARBA" id="ARBA00022679"/>
    </source>
</evidence>
<dbReference type="RefSeq" id="WP_251739643.1">
    <property type="nucleotide sequence ID" value="NZ_JBHUOJ010000004.1"/>
</dbReference>
<dbReference type="EC" id="2.3.-.-" evidence="5"/>
<evidence type="ECO:0000256" key="2">
    <source>
        <dbReference type="ARBA" id="ARBA00023315"/>
    </source>
</evidence>
<dbReference type="InterPro" id="IPR016181">
    <property type="entry name" value="Acyl_CoA_acyltransferase"/>
</dbReference>
<gene>
    <name evidence="5" type="ORF">ACFSYS_01690</name>
</gene>
<comment type="caution">
    <text evidence="5">The sequence shown here is derived from an EMBL/GenBank/DDBJ whole genome shotgun (WGS) entry which is preliminary data.</text>
</comment>
<evidence type="ECO:0000313" key="5">
    <source>
        <dbReference type="EMBL" id="MFD2831981.1"/>
    </source>
</evidence>
<dbReference type="InterPro" id="IPR000182">
    <property type="entry name" value="GNAT_dom"/>
</dbReference>
<dbReference type="PANTHER" id="PTHR43792">
    <property type="entry name" value="GNAT FAMILY, PUTATIVE (AFU_ORTHOLOGUE AFUA_3G00765)-RELATED-RELATED"/>
    <property type="match status" value="1"/>
</dbReference>
<comment type="similarity">
    <text evidence="3">Belongs to the acetyltransferase family. RimJ subfamily.</text>
</comment>
<keyword evidence="2 5" id="KW-0012">Acyltransferase</keyword>
<dbReference type="EMBL" id="JBHUOJ010000004">
    <property type="protein sequence ID" value="MFD2831981.1"/>
    <property type="molecule type" value="Genomic_DNA"/>
</dbReference>
<sequence length="184" mass="21282">MMDVSGFTYQSMFDFSPKEFQSFIAENREHIIESFPVTLRSCENLAKTKTYFKQAKKLEAAGKWKYFVIVGHNNPEILGFFVVKEISAKIKRGELAYFVDRNFSGKGIISKIAPKIIAYVFEELGLNKILICTSSKNMASQKIALKNNFKREGILRQEFLNYFGNLEDINYYGLLKSDYHSHEK</sequence>
<feature type="domain" description="N-acetyltransferase" evidence="4">
    <location>
        <begin position="18"/>
        <end position="172"/>
    </location>
</feature>
<keyword evidence="1 5" id="KW-0808">Transferase</keyword>
<dbReference type="Pfam" id="PF13302">
    <property type="entry name" value="Acetyltransf_3"/>
    <property type="match status" value="1"/>
</dbReference>
<name>A0ABW5WYT4_9FLAO</name>
<dbReference type="PANTHER" id="PTHR43792:SF8">
    <property type="entry name" value="[RIBOSOMAL PROTEIN US5]-ALANINE N-ACETYLTRANSFERASE"/>
    <property type="match status" value="1"/>
</dbReference>
<dbReference type="GO" id="GO:0016746">
    <property type="term" value="F:acyltransferase activity"/>
    <property type="evidence" value="ECO:0007669"/>
    <property type="project" value="UniProtKB-KW"/>
</dbReference>
<dbReference type="Gene3D" id="3.40.630.30">
    <property type="match status" value="1"/>
</dbReference>
<organism evidence="5 6">
    <name type="scientific">Christiangramia antarctica</name>
    <dbReference type="NCBI Taxonomy" id="2058158"/>
    <lineage>
        <taxon>Bacteria</taxon>
        <taxon>Pseudomonadati</taxon>
        <taxon>Bacteroidota</taxon>
        <taxon>Flavobacteriia</taxon>
        <taxon>Flavobacteriales</taxon>
        <taxon>Flavobacteriaceae</taxon>
        <taxon>Christiangramia</taxon>
    </lineage>
</organism>
<keyword evidence="6" id="KW-1185">Reference proteome</keyword>
<dbReference type="SUPFAM" id="SSF55729">
    <property type="entry name" value="Acyl-CoA N-acyltransferases (Nat)"/>
    <property type="match status" value="1"/>
</dbReference>
<evidence type="ECO:0000313" key="6">
    <source>
        <dbReference type="Proteomes" id="UP001597438"/>
    </source>
</evidence>
<dbReference type="Proteomes" id="UP001597438">
    <property type="component" value="Unassembled WGS sequence"/>
</dbReference>
<accession>A0ABW5WYT4</accession>
<dbReference type="PROSITE" id="PS51186">
    <property type="entry name" value="GNAT"/>
    <property type="match status" value="1"/>
</dbReference>